<evidence type="ECO:0000313" key="2">
    <source>
        <dbReference type="Proteomes" id="UP000297872"/>
    </source>
</evidence>
<evidence type="ECO:0000313" key="1">
    <source>
        <dbReference type="EMBL" id="TFH70200.1"/>
    </source>
</evidence>
<protein>
    <submittedName>
        <fullName evidence="1">Uncharacterized protein</fullName>
    </submittedName>
</protein>
<gene>
    <name evidence="1" type="ORF">EXN75_16460</name>
</gene>
<dbReference type="AlphaFoldDB" id="A0A4Y8UNI7"/>
<reference evidence="1 2" key="1">
    <citation type="submission" date="2019-02" db="EMBL/GenBank/DDBJ databases">
        <title>Draft Genome Sequence of the Prevotella sp. BCRC 81118, Isolated from Human Feces.</title>
        <authorList>
            <person name="Huang C.-H."/>
        </authorList>
    </citation>
    <scope>NUCLEOTIDE SEQUENCE [LARGE SCALE GENOMIC DNA]</scope>
    <source>
        <strain evidence="1 2">BCRC 81118</strain>
    </source>
</reference>
<organism evidence="1 2">
    <name type="scientific">Segatella hominis</name>
    <dbReference type="NCBI Taxonomy" id="2518605"/>
    <lineage>
        <taxon>Bacteria</taxon>
        <taxon>Pseudomonadati</taxon>
        <taxon>Bacteroidota</taxon>
        <taxon>Bacteroidia</taxon>
        <taxon>Bacteroidales</taxon>
        <taxon>Prevotellaceae</taxon>
        <taxon>Segatella</taxon>
    </lineage>
</organism>
<accession>A0A4Y8UNI7</accession>
<keyword evidence="2" id="KW-1185">Reference proteome</keyword>
<proteinExistence type="predicted"/>
<name>A0A4Y8UNI7_9BACT</name>
<dbReference type="Proteomes" id="UP000297872">
    <property type="component" value="Unassembled WGS sequence"/>
</dbReference>
<comment type="caution">
    <text evidence="1">The sequence shown here is derived from an EMBL/GenBank/DDBJ whole genome shotgun (WGS) entry which is preliminary data.</text>
</comment>
<dbReference type="GeneID" id="302996851"/>
<dbReference type="EMBL" id="SGVY01000082">
    <property type="protein sequence ID" value="TFH70200.1"/>
    <property type="molecule type" value="Genomic_DNA"/>
</dbReference>
<dbReference type="RefSeq" id="WP_134844642.1">
    <property type="nucleotide sequence ID" value="NZ_SGVY01000082.1"/>
</dbReference>
<sequence>MDKELLTKFQSVVDSFNRKEFTSHDFIKKFLEKYEDDYRDIFSVKTLQTTHAQLARLLSENAKALGITKSEKTLSENFHGKKSFVQGWKFLIVYLVAFVCTSMEMSAQTFLSVPNPEEDNVVMSQMYKVIRDKEYYPDDLKINAKISATDTFTDVYNPYYRGFNYNDSELLDMVEEEQQQTWKWLYTSNYEIKKDTYPYELKYLSYNYFPQYKVRFNEYGYESYKIIPKFVYDSSGKLVYVASMTRNWDNYSNEVKRLVFLKDYKNNKYGIKSRSEKTQRFLKLILCRDNGFEKTYEEKRKVYWKYRGNRALRNASVYFDSDGDNYISQLRKDHESEFEYVYKIERVSNWSFIIVYLDSSLRPSHRAFITYVTGNKPFTYSLIGRIMEIPKDLPPIVNCSGRVHQNVCRLPEEK</sequence>